<keyword evidence="3" id="KW-1185">Reference proteome</keyword>
<evidence type="ECO:0000313" key="2">
    <source>
        <dbReference type="EMBL" id="MCQ8241473.1"/>
    </source>
</evidence>
<proteinExistence type="predicted"/>
<gene>
    <name evidence="2" type="ORF">NFI88_11560</name>
</gene>
<reference evidence="2 3" key="1">
    <citation type="submission" date="2022-06" db="EMBL/GenBank/DDBJ databases">
        <title>Rhizosaccharibacter gen. nov. sp. nov. KSS12, endophytic bacteria isolated from sugarcane.</title>
        <authorList>
            <person name="Pitiwittayakul N."/>
        </authorList>
    </citation>
    <scope>NUCLEOTIDE SEQUENCE [LARGE SCALE GENOMIC DNA]</scope>
    <source>
        <strain evidence="2 3">KSS12</strain>
    </source>
</reference>
<dbReference type="Proteomes" id="UP001524547">
    <property type="component" value="Unassembled WGS sequence"/>
</dbReference>
<accession>A0ABT1VYQ2</accession>
<sequence>MARRSALAVVASTGVIAVAVGFLAYALQGTDTAPGGRYALKARFLSSDGLDAGAEVAMAGVVVGRVRSVTLDPVAMVSDVVFELDDQLHLPTDSSLSIGSTSLASPAALLVTPGHARSTIPAGGLLTDTHPMVTLEQQVSEYIFGTGGLPPPAGGQ</sequence>
<protein>
    <submittedName>
        <fullName evidence="2">MlaD family protein</fullName>
    </submittedName>
</protein>
<dbReference type="PANTHER" id="PTHR33371:SF4">
    <property type="entry name" value="INTERMEMBRANE PHOSPHOLIPID TRANSPORT SYSTEM BINDING PROTEIN MLAD"/>
    <property type="match status" value="1"/>
</dbReference>
<evidence type="ECO:0000313" key="3">
    <source>
        <dbReference type="Proteomes" id="UP001524547"/>
    </source>
</evidence>
<dbReference type="PANTHER" id="PTHR33371">
    <property type="entry name" value="INTERMEMBRANE PHOSPHOLIPID TRANSPORT SYSTEM BINDING PROTEIN MLAD-RELATED"/>
    <property type="match status" value="1"/>
</dbReference>
<evidence type="ECO:0000259" key="1">
    <source>
        <dbReference type="Pfam" id="PF02470"/>
    </source>
</evidence>
<comment type="caution">
    <text evidence="2">The sequence shown here is derived from an EMBL/GenBank/DDBJ whole genome shotgun (WGS) entry which is preliminary data.</text>
</comment>
<dbReference type="RefSeq" id="WP_422920212.1">
    <property type="nucleotide sequence ID" value="NZ_JAMZEJ010000006.1"/>
</dbReference>
<feature type="domain" description="Mce/MlaD" evidence="1">
    <location>
        <begin position="38"/>
        <end position="109"/>
    </location>
</feature>
<dbReference type="Pfam" id="PF02470">
    <property type="entry name" value="MlaD"/>
    <property type="match status" value="1"/>
</dbReference>
<name>A0ABT1VYQ2_9PROT</name>
<dbReference type="EMBL" id="JAMZEJ010000006">
    <property type="protein sequence ID" value="MCQ8241473.1"/>
    <property type="molecule type" value="Genomic_DNA"/>
</dbReference>
<dbReference type="InterPro" id="IPR052336">
    <property type="entry name" value="MlaD_Phospholipid_Transporter"/>
</dbReference>
<dbReference type="InterPro" id="IPR003399">
    <property type="entry name" value="Mce/MlaD"/>
</dbReference>
<organism evidence="2 3">
    <name type="scientific">Rhizosaccharibacter radicis</name>
    <dbReference type="NCBI Taxonomy" id="2782605"/>
    <lineage>
        <taxon>Bacteria</taxon>
        <taxon>Pseudomonadati</taxon>
        <taxon>Pseudomonadota</taxon>
        <taxon>Alphaproteobacteria</taxon>
        <taxon>Acetobacterales</taxon>
        <taxon>Acetobacteraceae</taxon>
        <taxon>Rhizosaccharibacter</taxon>
    </lineage>
</organism>